<name>A0A5K7SB04_9BACT</name>
<reference evidence="1" key="1">
    <citation type="journal article" date="2020" name="Int. J. Syst. Evol. Microbiol.">
        <title>Aquipluma nitroreducens gen. nov. sp. nov., a novel facultatively anaerobic bacterium isolated from a freshwater lake.</title>
        <authorList>
            <person name="Watanabe M."/>
            <person name="Kojima H."/>
            <person name="Fukui M."/>
        </authorList>
    </citation>
    <scope>NUCLEOTIDE SEQUENCE</scope>
    <source>
        <strain evidence="1">MeG22</strain>
    </source>
</reference>
<sequence>MMKIENDEDYNFALKRLQEIFDAPIGTPESEKADELAKRIDEYEQTHYPIDSK</sequence>
<gene>
    <name evidence="1" type="ORF">AQPE_2907</name>
</gene>
<dbReference type="RefSeq" id="WP_318347050.1">
    <property type="nucleotide sequence ID" value="NZ_AP018694.1"/>
</dbReference>
<accession>A0A5K7SB04</accession>
<dbReference type="EMBL" id="AP018694">
    <property type="protein sequence ID" value="BBE18742.1"/>
    <property type="molecule type" value="Genomic_DNA"/>
</dbReference>
<dbReference type="AlphaFoldDB" id="A0A5K7SB04"/>
<proteinExistence type="predicted"/>
<dbReference type="KEGG" id="anf:AQPE_2907"/>
<keyword evidence="2" id="KW-1185">Reference proteome</keyword>
<protein>
    <submittedName>
        <fullName evidence="1">Uncharacterized protein</fullName>
    </submittedName>
</protein>
<evidence type="ECO:0000313" key="2">
    <source>
        <dbReference type="Proteomes" id="UP001193389"/>
    </source>
</evidence>
<organism evidence="1 2">
    <name type="scientific">Aquipluma nitroreducens</name>
    <dbReference type="NCBI Taxonomy" id="2010828"/>
    <lineage>
        <taxon>Bacteria</taxon>
        <taxon>Pseudomonadati</taxon>
        <taxon>Bacteroidota</taxon>
        <taxon>Bacteroidia</taxon>
        <taxon>Marinilabiliales</taxon>
        <taxon>Prolixibacteraceae</taxon>
        <taxon>Aquipluma</taxon>
    </lineage>
</organism>
<evidence type="ECO:0000313" key="1">
    <source>
        <dbReference type="EMBL" id="BBE18742.1"/>
    </source>
</evidence>
<dbReference type="Proteomes" id="UP001193389">
    <property type="component" value="Chromosome"/>
</dbReference>